<evidence type="ECO:0000313" key="1">
    <source>
        <dbReference type="EMBL" id="KAJ1109421.1"/>
    </source>
</evidence>
<gene>
    <name evidence="1" type="ORF">NDU88_006782</name>
</gene>
<dbReference type="AlphaFoldDB" id="A0AAV7N1F8"/>
<protein>
    <submittedName>
        <fullName evidence="1">Uncharacterized protein</fullName>
    </submittedName>
</protein>
<evidence type="ECO:0000313" key="2">
    <source>
        <dbReference type="Proteomes" id="UP001066276"/>
    </source>
</evidence>
<sequence>MRGRRWARDPPEKVLTPGGAPAYCRDHQQRGPAGRGEMALGCCTAVPGACGSIPCWAHWDFEWEGLLLRIDLSPHAGLRDRKREGPDTCRSTRTEALDLQDYAPLLDCVGCRDAQGPSWQGRTNIGGKRLPQHAHP</sequence>
<dbReference type="EMBL" id="JANPWB010000013">
    <property type="protein sequence ID" value="KAJ1109421.1"/>
    <property type="molecule type" value="Genomic_DNA"/>
</dbReference>
<proteinExistence type="predicted"/>
<reference evidence="1" key="1">
    <citation type="journal article" date="2022" name="bioRxiv">
        <title>Sequencing and chromosome-scale assembly of the giantPleurodeles waltlgenome.</title>
        <authorList>
            <person name="Brown T."/>
            <person name="Elewa A."/>
            <person name="Iarovenko S."/>
            <person name="Subramanian E."/>
            <person name="Araus A.J."/>
            <person name="Petzold A."/>
            <person name="Susuki M."/>
            <person name="Suzuki K.-i.T."/>
            <person name="Hayashi T."/>
            <person name="Toyoda A."/>
            <person name="Oliveira C."/>
            <person name="Osipova E."/>
            <person name="Leigh N.D."/>
            <person name="Simon A."/>
            <person name="Yun M.H."/>
        </authorList>
    </citation>
    <scope>NUCLEOTIDE SEQUENCE</scope>
    <source>
        <strain evidence="1">20211129_DDA</strain>
        <tissue evidence="1">Liver</tissue>
    </source>
</reference>
<organism evidence="1 2">
    <name type="scientific">Pleurodeles waltl</name>
    <name type="common">Iberian ribbed newt</name>
    <dbReference type="NCBI Taxonomy" id="8319"/>
    <lineage>
        <taxon>Eukaryota</taxon>
        <taxon>Metazoa</taxon>
        <taxon>Chordata</taxon>
        <taxon>Craniata</taxon>
        <taxon>Vertebrata</taxon>
        <taxon>Euteleostomi</taxon>
        <taxon>Amphibia</taxon>
        <taxon>Batrachia</taxon>
        <taxon>Caudata</taxon>
        <taxon>Salamandroidea</taxon>
        <taxon>Salamandridae</taxon>
        <taxon>Pleurodelinae</taxon>
        <taxon>Pleurodeles</taxon>
    </lineage>
</organism>
<comment type="caution">
    <text evidence="1">The sequence shown here is derived from an EMBL/GenBank/DDBJ whole genome shotgun (WGS) entry which is preliminary data.</text>
</comment>
<accession>A0AAV7N1F8</accession>
<dbReference type="Proteomes" id="UP001066276">
    <property type="component" value="Chromosome 9"/>
</dbReference>
<keyword evidence="2" id="KW-1185">Reference proteome</keyword>
<name>A0AAV7N1F8_PLEWA</name>